<dbReference type="GO" id="GO:0016887">
    <property type="term" value="F:ATP hydrolysis activity"/>
    <property type="evidence" value="ECO:0007669"/>
    <property type="project" value="InterPro"/>
</dbReference>
<evidence type="ECO:0000256" key="5">
    <source>
        <dbReference type="ARBA" id="ARBA00022763"/>
    </source>
</evidence>
<feature type="domain" description="UVR" evidence="15">
    <location>
        <begin position="646"/>
        <end position="681"/>
    </location>
</feature>
<dbReference type="InterPro" id="IPR027417">
    <property type="entry name" value="P-loop_NTPase"/>
</dbReference>
<dbReference type="InterPro" id="IPR024759">
    <property type="entry name" value="UvrB_YAD/RRR_dom"/>
</dbReference>
<dbReference type="HAMAP" id="MF_00204">
    <property type="entry name" value="UvrB"/>
    <property type="match status" value="1"/>
</dbReference>
<dbReference type="GO" id="GO:0009380">
    <property type="term" value="C:excinuclease repair complex"/>
    <property type="evidence" value="ECO:0007669"/>
    <property type="project" value="InterPro"/>
</dbReference>
<gene>
    <name evidence="13" type="primary">uvrB</name>
    <name evidence="18" type="ORF">CK503_03530</name>
</gene>
<keyword evidence="19" id="KW-1185">Reference proteome</keyword>
<dbReference type="SMART" id="SM00487">
    <property type="entry name" value="DEXDc"/>
    <property type="match status" value="1"/>
</dbReference>
<dbReference type="GO" id="GO:0009381">
    <property type="term" value="F:excinuclease ABC activity"/>
    <property type="evidence" value="ECO:0007669"/>
    <property type="project" value="UniProtKB-UniRule"/>
</dbReference>
<keyword evidence="7 13" id="KW-0067">ATP-binding</keyword>
<keyword evidence="8 13" id="KW-0267">Excision nuclease</keyword>
<dbReference type="GO" id="GO:0005524">
    <property type="term" value="F:ATP binding"/>
    <property type="evidence" value="ECO:0007669"/>
    <property type="project" value="UniProtKB-UniRule"/>
</dbReference>
<dbReference type="PROSITE" id="PS51192">
    <property type="entry name" value="HELICASE_ATP_BIND_1"/>
    <property type="match status" value="1"/>
</dbReference>
<comment type="caution">
    <text evidence="18">The sequence shown here is derived from an EMBL/GenBank/DDBJ whole genome shotgun (WGS) entry which is preliminary data.</text>
</comment>
<dbReference type="InterPro" id="IPR036876">
    <property type="entry name" value="UVR_dom_sf"/>
</dbReference>
<comment type="function">
    <text evidence="13">The UvrABC repair system catalyzes the recognition and processing of DNA lesions. A damage recognition complex composed of 2 UvrA and 2 UvrB subunits scans DNA for abnormalities. Upon binding of the UvrA(2)B(2) complex to a putative damaged site, the DNA wraps around one UvrB monomer. DNA wrap is dependent on ATP binding by UvrB and probably causes local melting of the DNA helix, facilitating insertion of UvrB beta-hairpin between the DNA strands. Then UvrB probes one DNA strand for the presence of a lesion. If a lesion is found the UvrA subunits dissociate and the UvrB-DNA preincision complex is formed. This complex is subsequently bound by UvrC and the second UvrB is released. If no lesion is found, the DNA wraps around the other UvrB subunit that will check the other stand for damage.</text>
</comment>
<dbReference type="PANTHER" id="PTHR24029:SF0">
    <property type="entry name" value="UVRABC SYSTEM PROTEIN B"/>
    <property type="match status" value="1"/>
</dbReference>
<dbReference type="AlphaFoldDB" id="A0A2A2GEH2"/>
<evidence type="ECO:0000259" key="16">
    <source>
        <dbReference type="PROSITE" id="PS51192"/>
    </source>
</evidence>
<name>A0A2A2GEH2_9BACT</name>
<feature type="short sequence motif" description="Beta-hairpin" evidence="13">
    <location>
        <begin position="91"/>
        <end position="114"/>
    </location>
</feature>
<evidence type="ECO:0000259" key="17">
    <source>
        <dbReference type="PROSITE" id="PS51194"/>
    </source>
</evidence>
<dbReference type="InterPro" id="IPR041471">
    <property type="entry name" value="UvrB_inter"/>
</dbReference>
<dbReference type="InterPro" id="IPR006935">
    <property type="entry name" value="Helicase/UvrB_N"/>
</dbReference>
<dbReference type="Pfam" id="PF17757">
    <property type="entry name" value="UvrB_inter"/>
    <property type="match status" value="1"/>
</dbReference>
<dbReference type="Proteomes" id="UP000218831">
    <property type="component" value="Unassembled WGS sequence"/>
</dbReference>
<dbReference type="OrthoDB" id="9806651at2"/>
<dbReference type="SUPFAM" id="SSF46600">
    <property type="entry name" value="C-terminal UvrC-binding domain of UvrB"/>
    <property type="match status" value="1"/>
</dbReference>
<dbReference type="InterPro" id="IPR014001">
    <property type="entry name" value="Helicase_ATP-bd"/>
</dbReference>
<dbReference type="InterPro" id="IPR004807">
    <property type="entry name" value="UvrB"/>
</dbReference>
<accession>A0A2A2GEH2</accession>
<dbReference type="NCBIfam" id="NF003673">
    <property type="entry name" value="PRK05298.1"/>
    <property type="match status" value="1"/>
</dbReference>
<comment type="subunit">
    <text evidence="11 13 14">Forms a heterotetramer with UvrA during the search for lesions. Interacts with UvrC in an incision complex.</text>
</comment>
<evidence type="ECO:0000256" key="3">
    <source>
        <dbReference type="ARBA" id="ARBA00022490"/>
    </source>
</evidence>
<comment type="similarity">
    <text evidence="2 13 14">Belongs to the UvrB family.</text>
</comment>
<dbReference type="CDD" id="cd18790">
    <property type="entry name" value="SF2_C_UvrB"/>
    <property type="match status" value="1"/>
</dbReference>
<evidence type="ECO:0000256" key="2">
    <source>
        <dbReference type="ARBA" id="ARBA00008533"/>
    </source>
</evidence>
<dbReference type="PROSITE" id="PS51194">
    <property type="entry name" value="HELICASE_CTER"/>
    <property type="match status" value="1"/>
</dbReference>
<keyword evidence="5 13" id="KW-0227">DNA damage</keyword>
<reference evidence="18 19" key="1">
    <citation type="submission" date="2017-08" db="EMBL/GenBank/DDBJ databases">
        <title>Aliifodinibius alkalisoli sp. nov., isolated from saline alkaline soil.</title>
        <authorList>
            <person name="Liu D."/>
            <person name="Zhang G."/>
        </authorList>
    </citation>
    <scope>NUCLEOTIDE SEQUENCE [LARGE SCALE GENOMIC DNA]</scope>
    <source>
        <strain evidence="18 19">WN023</strain>
    </source>
</reference>
<dbReference type="GO" id="GO:0006289">
    <property type="term" value="P:nucleotide-excision repair"/>
    <property type="evidence" value="ECO:0007669"/>
    <property type="project" value="UniProtKB-UniRule"/>
</dbReference>
<evidence type="ECO:0000256" key="8">
    <source>
        <dbReference type="ARBA" id="ARBA00022881"/>
    </source>
</evidence>
<feature type="binding site" evidence="13">
    <location>
        <begin position="38"/>
        <end position="45"/>
    </location>
    <ligand>
        <name>ATP</name>
        <dbReference type="ChEBI" id="CHEBI:30616"/>
    </ligand>
</feature>
<evidence type="ECO:0000256" key="11">
    <source>
        <dbReference type="ARBA" id="ARBA00026033"/>
    </source>
</evidence>
<keyword evidence="6 13" id="KW-0228">DNA excision</keyword>
<dbReference type="PANTHER" id="PTHR24029">
    <property type="entry name" value="UVRABC SYSTEM PROTEIN B"/>
    <property type="match status" value="1"/>
</dbReference>
<feature type="domain" description="Helicase C-terminal" evidence="17">
    <location>
        <begin position="430"/>
        <end position="592"/>
    </location>
</feature>
<keyword evidence="4 13" id="KW-0547">Nucleotide-binding</keyword>
<dbReference type="GO" id="GO:0009432">
    <property type="term" value="P:SOS response"/>
    <property type="evidence" value="ECO:0007669"/>
    <property type="project" value="UniProtKB-UniRule"/>
</dbReference>
<keyword evidence="3 13" id="KW-0963">Cytoplasm</keyword>
<evidence type="ECO:0000256" key="13">
    <source>
        <dbReference type="HAMAP-Rule" id="MF_00204"/>
    </source>
</evidence>
<feature type="domain" description="Helicase ATP-binding" evidence="16">
    <location>
        <begin position="25"/>
        <end position="184"/>
    </location>
</feature>
<comment type="domain">
    <text evidence="13">The beta-hairpin motif is involved in DNA binding.</text>
</comment>
<dbReference type="RefSeq" id="WP_095605405.1">
    <property type="nucleotide sequence ID" value="NZ_NSKE01000002.1"/>
</dbReference>
<dbReference type="SUPFAM" id="SSF52540">
    <property type="entry name" value="P-loop containing nucleoside triphosphate hydrolases"/>
    <property type="match status" value="2"/>
</dbReference>
<dbReference type="EMBL" id="NSKE01000002">
    <property type="protein sequence ID" value="PAU95279.1"/>
    <property type="molecule type" value="Genomic_DNA"/>
</dbReference>
<evidence type="ECO:0000256" key="14">
    <source>
        <dbReference type="RuleBase" id="RU003587"/>
    </source>
</evidence>
<dbReference type="SMART" id="SM00490">
    <property type="entry name" value="HELICc"/>
    <property type="match status" value="1"/>
</dbReference>
<keyword evidence="10 13" id="KW-0742">SOS response</keyword>
<evidence type="ECO:0000256" key="6">
    <source>
        <dbReference type="ARBA" id="ARBA00022769"/>
    </source>
</evidence>
<evidence type="ECO:0000259" key="15">
    <source>
        <dbReference type="PROSITE" id="PS50151"/>
    </source>
</evidence>
<evidence type="ECO:0000313" key="19">
    <source>
        <dbReference type="Proteomes" id="UP000218831"/>
    </source>
</evidence>
<evidence type="ECO:0000256" key="10">
    <source>
        <dbReference type="ARBA" id="ARBA00023236"/>
    </source>
</evidence>
<keyword evidence="9 13" id="KW-0234">DNA repair</keyword>
<dbReference type="Pfam" id="PF02151">
    <property type="entry name" value="UVR"/>
    <property type="match status" value="1"/>
</dbReference>
<dbReference type="InterPro" id="IPR001943">
    <property type="entry name" value="UVR_dom"/>
</dbReference>
<proteinExistence type="inferred from homology"/>
<dbReference type="CDD" id="cd17916">
    <property type="entry name" value="DEXHc_UvrB"/>
    <property type="match status" value="1"/>
</dbReference>
<dbReference type="Gene3D" id="4.10.860.10">
    <property type="entry name" value="UVR domain"/>
    <property type="match status" value="1"/>
</dbReference>
<dbReference type="GO" id="GO:0005737">
    <property type="term" value="C:cytoplasm"/>
    <property type="evidence" value="ECO:0007669"/>
    <property type="project" value="UniProtKB-SubCell"/>
</dbReference>
<dbReference type="Pfam" id="PF12344">
    <property type="entry name" value="UvrB"/>
    <property type="match status" value="1"/>
</dbReference>
<dbReference type="NCBIfam" id="TIGR00631">
    <property type="entry name" value="uvrb"/>
    <property type="match status" value="1"/>
</dbReference>
<evidence type="ECO:0000313" key="18">
    <source>
        <dbReference type="EMBL" id="PAU95279.1"/>
    </source>
</evidence>
<organism evidence="18 19">
    <name type="scientific">Fodinibius salipaludis</name>
    <dbReference type="NCBI Taxonomy" id="2032627"/>
    <lineage>
        <taxon>Bacteria</taxon>
        <taxon>Pseudomonadati</taxon>
        <taxon>Balneolota</taxon>
        <taxon>Balneolia</taxon>
        <taxon>Balneolales</taxon>
        <taxon>Balneolaceae</taxon>
        <taxon>Fodinibius</taxon>
    </lineage>
</organism>
<dbReference type="Pfam" id="PF04851">
    <property type="entry name" value="ResIII"/>
    <property type="match status" value="1"/>
</dbReference>
<dbReference type="GO" id="GO:0003677">
    <property type="term" value="F:DNA binding"/>
    <property type="evidence" value="ECO:0007669"/>
    <property type="project" value="UniProtKB-UniRule"/>
</dbReference>
<comment type="subcellular location">
    <subcellularLocation>
        <location evidence="1 13 14">Cytoplasm</location>
    </subcellularLocation>
</comment>
<protein>
    <recommendedName>
        <fullName evidence="12 13">UvrABC system protein B</fullName>
        <shortName evidence="13">Protein UvrB</shortName>
    </recommendedName>
    <alternativeName>
        <fullName evidence="13">Excinuclease ABC subunit B</fullName>
    </alternativeName>
</protein>
<dbReference type="Gene3D" id="3.40.50.300">
    <property type="entry name" value="P-loop containing nucleotide triphosphate hydrolases"/>
    <property type="match status" value="3"/>
</dbReference>
<evidence type="ECO:0000256" key="4">
    <source>
        <dbReference type="ARBA" id="ARBA00022741"/>
    </source>
</evidence>
<dbReference type="Pfam" id="PF00271">
    <property type="entry name" value="Helicase_C"/>
    <property type="match status" value="1"/>
</dbReference>
<evidence type="ECO:0000256" key="1">
    <source>
        <dbReference type="ARBA" id="ARBA00004496"/>
    </source>
</evidence>
<evidence type="ECO:0000256" key="7">
    <source>
        <dbReference type="ARBA" id="ARBA00022840"/>
    </source>
</evidence>
<dbReference type="InterPro" id="IPR001650">
    <property type="entry name" value="Helicase_C-like"/>
</dbReference>
<sequence>MSHFDLQSPWPPAGDQPEAIEQLVEGVENGDKYQTLLGITGSGKTRTVSGVIDEVERPTLVMSHNKTLAAQLYRELSDFFPDNRVEFFISYYDYYQPEAYLSSQDKYIEKDLSINDEIQRLRLRATSSLLSGRRDVIIVSSVSCIYGIGSPSEYEKLIINLETGTEVPRNKLLYDLVDLHYTRNDREFERGTFRVRGDVVDLYPAYAEHGLRIHFWGDEIEKMEIVDPESGDLLDTVEEFRIYPASHYVTTEDRLQDAIEQIRDELHWRIGTLNDEGKHLEAKRLEQRTLFDIEMMQEIGYCSGIENYSRYLSNRKPGERPYCLFDYFPDDFLLVVDESHQTVPQISAMYGGDRSRKIELVENGFRLPSAMDNRPLTFEEWEEVTNQAIFVSATPSDYELEKSGGVFVEQIVRPTGLMEPEIEVRPVDNQIDDLLEQIQERVAKGDRVLCITLTKRLSEELSEYLKSVGISAAYMHSELNAMERVEVLFKFRRGDFDVLVGINLLREGIDIPELSLVAILDADKEGFLRSETSLFQIIGRAARNVDGKAIMYADKITDSMQTVIDETERRRKIQKEFNEEHGITPKTIEKELKPLVDPALISNKDFDLEDKDGDREDPLEVVKVADDGIKYKANPAMNEVTFDDKEEFLEYLRDSMYTAAQNMEFEEAARIRDQIEQLENELD</sequence>
<evidence type="ECO:0000256" key="9">
    <source>
        <dbReference type="ARBA" id="ARBA00023204"/>
    </source>
</evidence>
<evidence type="ECO:0000256" key="12">
    <source>
        <dbReference type="ARBA" id="ARBA00029504"/>
    </source>
</evidence>
<dbReference type="PROSITE" id="PS50151">
    <property type="entry name" value="UVR"/>
    <property type="match status" value="1"/>
</dbReference>